<evidence type="ECO:0000256" key="1">
    <source>
        <dbReference type="SAM" id="MobiDB-lite"/>
    </source>
</evidence>
<dbReference type="AlphaFoldDB" id="A0A4P6MTV5"/>
<feature type="region of interest" description="Disordered" evidence="1">
    <location>
        <begin position="170"/>
        <end position="193"/>
    </location>
</feature>
<dbReference type="KEGG" id="jli:EXU32_09245"/>
<dbReference type="RefSeq" id="WP_130629640.1">
    <property type="nucleotide sequence ID" value="NZ_CP036164.1"/>
</dbReference>
<evidence type="ECO:0000313" key="2">
    <source>
        <dbReference type="EMBL" id="QBF46419.1"/>
    </source>
</evidence>
<reference evidence="2 3" key="1">
    <citation type="submission" date="2019-02" db="EMBL/GenBank/DDBJ databases">
        <title>Genomic data mining of an Antarctic deep-sea actinobacterium, Janibacterlimosus P3-3-X1.</title>
        <authorList>
            <person name="Liao L."/>
            <person name="Chen B."/>
        </authorList>
    </citation>
    <scope>NUCLEOTIDE SEQUENCE [LARGE SCALE GENOMIC DNA]</scope>
    <source>
        <strain evidence="2 3">P3-3-X1</strain>
    </source>
</reference>
<proteinExistence type="predicted"/>
<sequence length="193" mass="20740">MMDSSTFSTAGVETIHRERAAVIDLTRGWPDAEQLLGGDPGPVWDVDAPLDRPVSVTVIGPDARLRVDATTIRLHLGVDGTMSVVGLTRPFDDRDAAADEVRRTAQAAGMEEAPTDALVARLASGPVERRRRHGLRAGEALGVRVGLTVHRMPARADVPALEVLEWSVTPLESGPSTTPEAPAETEESQWLRL</sequence>
<dbReference type="Proteomes" id="UP000290408">
    <property type="component" value="Chromosome"/>
</dbReference>
<evidence type="ECO:0000313" key="3">
    <source>
        <dbReference type="Proteomes" id="UP000290408"/>
    </source>
</evidence>
<accession>A0A4P6MTV5</accession>
<dbReference type="OrthoDB" id="3511799at2"/>
<organism evidence="2 3">
    <name type="scientific">Janibacter limosus</name>
    <dbReference type="NCBI Taxonomy" id="53458"/>
    <lineage>
        <taxon>Bacteria</taxon>
        <taxon>Bacillati</taxon>
        <taxon>Actinomycetota</taxon>
        <taxon>Actinomycetes</taxon>
        <taxon>Micrococcales</taxon>
        <taxon>Intrasporangiaceae</taxon>
        <taxon>Janibacter</taxon>
    </lineage>
</organism>
<keyword evidence="3" id="KW-1185">Reference proteome</keyword>
<name>A0A4P6MTV5_9MICO</name>
<protein>
    <submittedName>
        <fullName evidence="2">Uncharacterized protein</fullName>
    </submittedName>
</protein>
<gene>
    <name evidence="2" type="ORF">EXU32_09245</name>
</gene>
<dbReference type="EMBL" id="CP036164">
    <property type="protein sequence ID" value="QBF46419.1"/>
    <property type="molecule type" value="Genomic_DNA"/>
</dbReference>